<dbReference type="Pfam" id="PF21948">
    <property type="entry name" value="LplA-B_cat"/>
    <property type="match status" value="1"/>
</dbReference>
<dbReference type="AlphaFoldDB" id="A0A7X5TS24"/>
<name>A0A7X5TS24_9MICO</name>
<reference evidence="7 8" key="1">
    <citation type="submission" date="2020-02" db="EMBL/GenBank/DDBJ databases">
        <title>Sequencing the genomes of 1000 actinobacteria strains.</title>
        <authorList>
            <person name="Klenk H.-P."/>
        </authorList>
    </citation>
    <scope>NUCLEOTIDE SEQUENCE [LARGE SCALE GENOMIC DNA]</scope>
    <source>
        <strain evidence="7 8">DSM 27960</strain>
    </source>
</reference>
<dbReference type="GO" id="GO:0005737">
    <property type="term" value="C:cytoplasm"/>
    <property type="evidence" value="ECO:0007669"/>
    <property type="project" value="UniProtKB-SubCell"/>
</dbReference>
<proteinExistence type="inferred from homology"/>
<comment type="function">
    <text evidence="4 5">Catalyzes the transfer of endogenously produced octanoic acid from octanoyl-acyl-carrier-protein onto the lipoyl domains of lipoate-dependent enzymes. Lipoyl-ACP can also act as a substrate although octanoyl-ACP is likely to be the physiological substrate.</text>
</comment>
<dbReference type="Proteomes" id="UP000541033">
    <property type="component" value="Unassembled WGS sequence"/>
</dbReference>
<evidence type="ECO:0000259" key="6">
    <source>
        <dbReference type="PROSITE" id="PS51733"/>
    </source>
</evidence>
<dbReference type="HAMAP" id="MF_00013">
    <property type="entry name" value="LipB"/>
    <property type="match status" value="1"/>
</dbReference>
<feature type="binding site" evidence="5">
    <location>
        <begin position="154"/>
        <end position="156"/>
    </location>
    <ligand>
        <name>substrate</name>
    </ligand>
</feature>
<comment type="caution">
    <text evidence="7">The sequence shown here is derived from an EMBL/GenBank/DDBJ whole genome shotgun (WGS) entry which is preliminary data.</text>
</comment>
<comment type="pathway">
    <text evidence="1 5">Protein modification; protein lipoylation via endogenous pathway; protein N(6)-(lipoyl)lysine from octanoyl-[acyl-carrier-protein]: step 1/2.</text>
</comment>
<feature type="binding site" evidence="5">
    <location>
        <begin position="141"/>
        <end position="143"/>
    </location>
    <ligand>
        <name>substrate</name>
    </ligand>
</feature>
<keyword evidence="8" id="KW-1185">Reference proteome</keyword>
<feature type="active site" description="Acyl-thioester intermediate" evidence="5">
    <location>
        <position position="172"/>
    </location>
</feature>
<dbReference type="InterPro" id="IPR004143">
    <property type="entry name" value="BPL_LPL_catalytic"/>
</dbReference>
<dbReference type="InterPro" id="IPR000544">
    <property type="entry name" value="Octanoyltransferase"/>
</dbReference>
<dbReference type="PANTHER" id="PTHR10993">
    <property type="entry name" value="OCTANOYLTRANSFERASE"/>
    <property type="match status" value="1"/>
</dbReference>
<comment type="catalytic activity">
    <reaction evidence="5">
        <text>octanoyl-[ACP] + L-lysyl-[protein] = N(6)-octanoyl-L-lysyl-[protein] + holo-[ACP] + H(+)</text>
        <dbReference type="Rhea" id="RHEA:17665"/>
        <dbReference type="Rhea" id="RHEA-COMP:9636"/>
        <dbReference type="Rhea" id="RHEA-COMP:9685"/>
        <dbReference type="Rhea" id="RHEA-COMP:9752"/>
        <dbReference type="Rhea" id="RHEA-COMP:9928"/>
        <dbReference type="ChEBI" id="CHEBI:15378"/>
        <dbReference type="ChEBI" id="CHEBI:29969"/>
        <dbReference type="ChEBI" id="CHEBI:64479"/>
        <dbReference type="ChEBI" id="CHEBI:78463"/>
        <dbReference type="ChEBI" id="CHEBI:78809"/>
        <dbReference type="EC" id="2.3.1.181"/>
    </reaction>
</comment>
<dbReference type="CDD" id="cd16444">
    <property type="entry name" value="LipB"/>
    <property type="match status" value="1"/>
</dbReference>
<dbReference type="NCBIfam" id="NF010925">
    <property type="entry name" value="PRK14345.1"/>
    <property type="match status" value="1"/>
</dbReference>
<feature type="binding site" evidence="5">
    <location>
        <begin position="71"/>
        <end position="78"/>
    </location>
    <ligand>
        <name>substrate</name>
    </ligand>
</feature>
<organism evidence="7 8">
    <name type="scientific">Lysinibacter cavernae</name>
    <dbReference type="NCBI Taxonomy" id="1640652"/>
    <lineage>
        <taxon>Bacteria</taxon>
        <taxon>Bacillati</taxon>
        <taxon>Actinomycetota</taxon>
        <taxon>Actinomycetes</taxon>
        <taxon>Micrococcales</taxon>
        <taxon>Microbacteriaceae</taxon>
        <taxon>Lysinibacter</taxon>
    </lineage>
</organism>
<evidence type="ECO:0000256" key="3">
    <source>
        <dbReference type="ARBA" id="ARBA00023315"/>
    </source>
</evidence>
<dbReference type="PROSITE" id="PS01313">
    <property type="entry name" value="LIPB"/>
    <property type="match status" value="1"/>
</dbReference>
<protein>
    <recommendedName>
        <fullName evidence="5">Octanoyltransferase</fullName>
        <ecNumber evidence="5">2.3.1.181</ecNumber>
    </recommendedName>
    <alternativeName>
        <fullName evidence="5">Lipoate-protein ligase B</fullName>
    </alternativeName>
    <alternativeName>
        <fullName evidence="5">Lipoyl/octanoyl transferase</fullName>
    </alternativeName>
    <alternativeName>
        <fullName evidence="5">Octanoyl-[acyl-carrier-protein]-protein N-octanoyltransferase</fullName>
    </alternativeName>
</protein>
<keyword evidence="3 5" id="KW-0012">Acyltransferase</keyword>
<accession>A0A7X5TS24</accession>
<dbReference type="GO" id="GO:0009249">
    <property type="term" value="P:protein lipoylation"/>
    <property type="evidence" value="ECO:0007669"/>
    <property type="project" value="InterPro"/>
</dbReference>
<dbReference type="NCBIfam" id="TIGR00214">
    <property type="entry name" value="lipB"/>
    <property type="match status" value="1"/>
</dbReference>
<comment type="subcellular location">
    <subcellularLocation>
        <location evidence="5">Cytoplasm</location>
    </subcellularLocation>
</comment>
<dbReference type="UniPathway" id="UPA00538">
    <property type="reaction ID" value="UER00592"/>
</dbReference>
<evidence type="ECO:0000313" key="7">
    <source>
        <dbReference type="EMBL" id="NIH52405.1"/>
    </source>
</evidence>
<dbReference type="PROSITE" id="PS51733">
    <property type="entry name" value="BPL_LPL_CATALYTIC"/>
    <property type="match status" value="1"/>
</dbReference>
<comment type="miscellaneous">
    <text evidence="5">In the reaction, the free carboxyl group of octanoic acid is attached via an amide linkage to the epsilon-amino group of a specific lysine residue of lipoyl domains of lipoate-dependent enzymes.</text>
</comment>
<sequence length="246" mass="25880">MVTILSPGFAPSYLDYAEGWILQRTVHAAVVAGDQPNSIVLCEHNSVYTAGTRTEAKHRPTGDIPVVDVDRGGSITWHGPGQLVGYPILRLPDAKNVVGFVRLLEGAIIATLDDLGIHAVRVQGRSGVWVEHDGVHNKVAAIGLRVASGVTMHGFAINCSNSLEPYEHITACGISDAGVTTVSALAGREVSPKELAPIVRNHLIRALAEFGVTETTRPAFTAPEAAPIPGAQHTVPSATLVKEATA</sequence>
<feature type="domain" description="BPL/LPL catalytic" evidence="6">
    <location>
        <begin position="33"/>
        <end position="211"/>
    </location>
</feature>
<gene>
    <name evidence="5" type="primary">lipB</name>
    <name evidence="7" type="ORF">FHX76_000273</name>
</gene>
<evidence type="ECO:0000256" key="5">
    <source>
        <dbReference type="HAMAP-Rule" id="MF_00013"/>
    </source>
</evidence>
<evidence type="ECO:0000256" key="2">
    <source>
        <dbReference type="ARBA" id="ARBA00022679"/>
    </source>
</evidence>
<dbReference type="Gene3D" id="3.30.930.10">
    <property type="entry name" value="Bira Bifunctional Protein, Domain 2"/>
    <property type="match status" value="1"/>
</dbReference>
<evidence type="ECO:0000256" key="4">
    <source>
        <dbReference type="ARBA" id="ARBA00024732"/>
    </source>
</evidence>
<comment type="similarity">
    <text evidence="5">Belongs to the LipB family.</text>
</comment>
<evidence type="ECO:0000313" key="8">
    <source>
        <dbReference type="Proteomes" id="UP000541033"/>
    </source>
</evidence>
<dbReference type="SUPFAM" id="SSF55681">
    <property type="entry name" value="Class II aaRS and biotin synthetases"/>
    <property type="match status" value="1"/>
</dbReference>
<dbReference type="GO" id="GO:0033819">
    <property type="term" value="F:lipoyl(octanoyl) transferase activity"/>
    <property type="evidence" value="ECO:0007669"/>
    <property type="project" value="UniProtKB-EC"/>
</dbReference>
<dbReference type="InterPro" id="IPR020605">
    <property type="entry name" value="Octanoyltransferase_CS"/>
</dbReference>
<feature type="site" description="Lowers pKa of active site Cys" evidence="5">
    <location>
        <position position="138"/>
    </location>
</feature>
<keyword evidence="5" id="KW-0963">Cytoplasm</keyword>
<dbReference type="EC" id="2.3.1.181" evidence="5"/>
<keyword evidence="2 5" id="KW-0808">Transferase</keyword>
<dbReference type="InterPro" id="IPR045864">
    <property type="entry name" value="aa-tRNA-synth_II/BPL/LPL"/>
</dbReference>
<evidence type="ECO:0000256" key="1">
    <source>
        <dbReference type="ARBA" id="ARBA00004821"/>
    </source>
</evidence>
<dbReference type="PANTHER" id="PTHR10993:SF7">
    <property type="entry name" value="LIPOYLTRANSFERASE 2, MITOCHONDRIAL-RELATED"/>
    <property type="match status" value="1"/>
</dbReference>
<dbReference type="RefSeq" id="WP_167146904.1">
    <property type="nucleotide sequence ID" value="NZ_JAAMOX010000001.1"/>
</dbReference>
<dbReference type="EMBL" id="JAAMOX010000001">
    <property type="protein sequence ID" value="NIH52405.1"/>
    <property type="molecule type" value="Genomic_DNA"/>
</dbReference>